<sequence>MNEAELKQTLSKEKNFVSAVVYLRPGRENAEGALGFFGKLAAELEAHFAQYEIVAVDDAAPAGVVAALRSWAADCPKPLTILHMGLRQGLEAGMNAGLDAAIGDYVYEFDSTEMPYDPALIFRAYETAQKGNDIVSVCPTRTRGSSVLFYKIFNANSHGAGRLRTDAFRLVSRRAINRVHASSPHLPYRKAAYAASGLAMADLEFDGRLTDRAAGRFRLAVDSLALYTDAGYRLSAGVAVAMMLVALAELAYTLLVFATGHPIQGWTTTMFVLTLGFAGVFAVLAIVVKYLSLLVDLVFKRQKYLIEGIEKIQK</sequence>
<dbReference type="Proteomes" id="UP000886803">
    <property type="component" value="Unassembled WGS sequence"/>
</dbReference>
<feature type="transmembrane region" description="Helical" evidence="1">
    <location>
        <begin position="270"/>
        <end position="295"/>
    </location>
</feature>
<comment type="caution">
    <text evidence="3">The sequence shown here is derived from an EMBL/GenBank/DDBJ whole genome shotgun (WGS) entry which is preliminary data.</text>
</comment>
<name>A0A9D2S2F5_9FIRM</name>
<dbReference type="Gene3D" id="3.90.550.10">
    <property type="entry name" value="Spore Coat Polysaccharide Biosynthesis Protein SpsA, Chain A"/>
    <property type="match status" value="1"/>
</dbReference>
<dbReference type="EC" id="2.4.-.-" evidence="3"/>
<evidence type="ECO:0000256" key="1">
    <source>
        <dbReference type="SAM" id="Phobius"/>
    </source>
</evidence>
<accession>A0A9D2S2F5</accession>
<gene>
    <name evidence="3" type="ORF">H9945_04015</name>
</gene>
<keyword evidence="3" id="KW-0328">Glycosyltransferase</keyword>
<protein>
    <submittedName>
        <fullName evidence="3">Glycosyltransferase</fullName>
        <ecNumber evidence="3">2.4.-.-</ecNumber>
    </submittedName>
</protein>
<organism evidence="3 4">
    <name type="scientific">Candidatus Gemmiger avicola</name>
    <dbReference type="NCBI Taxonomy" id="2838605"/>
    <lineage>
        <taxon>Bacteria</taxon>
        <taxon>Bacillati</taxon>
        <taxon>Bacillota</taxon>
        <taxon>Clostridia</taxon>
        <taxon>Eubacteriales</taxon>
        <taxon>Gemmiger</taxon>
    </lineage>
</organism>
<reference evidence="3" key="1">
    <citation type="journal article" date="2021" name="PeerJ">
        <title>Extensive microbial diversity within the chicken gut microbiome revealed by metagenomics and culture.</title>
        <authorList>
            <person name="Gilroy R."/>
            <person name="Ravi A."/>
            <person name="Getino M."/>
            <person name="Pursley I."/>
            <person name="Horton D.L."/>
            <person name="Alikhan N.F."/>
            <person name="Baker D."/>
            <person name="Gharbi K."/>
            <person name="Hall N."/>
            <person name="Watson M."/>
            <person name="Adriaenssens E.M."/>
            <person name="Foster-Nyarko E."/>
            <person name="Jarju S."/>
            <person name="Secka A."/>
            <person name="Antonio M."/>
            <person name="Oren A."/>
            <person name="Chaudhuri R.R."/>
            <person name="La Ragione R."/>
            <person name="Hildebrand F."/>
            <person name="Pallen M.J."/>
        </authorList>
    </citation>
    <scope>NUCLEOTIDE SEQUENCE</scope>
    <source>
        <strain evidence="3">ChiBcec8-13705</strain>
    </source>
</reference>
<dbReference type="Pfam" id="PF00535">
    <property type="entry name" value="Glycos_transf_2"/>
    <property type="match status" value="1"/>
</dbReference>
<dbReference type="InterPro" id="IPR029044">
    <property type="entry name" value="Nucleotide-diphossugar_trans"/>
</dbReference>
<reference evidence="3" key="2">
    <citation type="submission" date="2021-04" db="EMBL/GenBank/DDBJ databases">
        <authorList>
            <person name="Gilroy R."/>
        </authorList>
    </citation>
    <scope>NUCLEOTIDE SEQUENCE</scope>
    <source>
        <strain evidence="3">ChiBcec8-13705</strain>
    </source>
</reference>
<evidence type="ECO:0000313" key="3">
    <source>
        <dbReference type="EMBL" id="HJB41643.1"/>
    </source>
</evidence>
<dbReference type="EMBL" id="DWYG01000059">
    <property type="protein sequence ID" value="HJB41643.1"/>
    <property type="molecule type" value="Genomic_DNA"/>
</dbReference>
<keyword evidence="1" id="KW-1133">Transmembrane helix</keyword>
<feature type="transmembrane region" description="Helical" evidence="1">
    <location>
        <begin position="234"/>
        <end position="258"/>
    </location>
</feature>
<proteinExistence type="predicted"/>
<dbReference type="InterPro" id="IPR001173">
    <property type="entry name" value="Glyco_trans_2-like"/>
</dbReference>
<evidence type="ECO:0000313" key="4">
    <source>
        <dbReference type="Proteomes" id="UP000886803"/>
    </source>
</evidence>
<feature type="domain" description="Glycosyltransferase 2-like" evidence="2">
    <location>
        <begin position="48"/>
        <end position="179"/>
    </location>
</feature>
<dbReference type="GO" id="GO:0016757">
    <property type="term" value="F:glycosyltransferase activity"/>
    <property type="evidence" value="ECO:0007669"/>
    <property type="project" value="UniProtKB-KW"/>
</dbReference>
<keyword evidence="3" id="KW-0808">Transferase</keyword>
<dbReference type="SUPFAM" id="SSF53448">
    <property type="entry name" value="Nucleotide-diphospho-sugar transferases"/>
    <property type="match status" value="1"/>
</dbReference>
<keyword evidence="1" id="KW-0812">Transmembrane</keyword>
<dbReference type="AlphaFoldDB" id="A0A9D2S2F5"/>
<keyword evidence="1" id="KW-0472">Membrane</keyword>
<evidence type="ECO:0000259" key="2">
    <source>
        <dbReference type="Pfam" id="PF00535"/>
    </source>
</evidence>